<sequence length="285" mass="29639">MSSESRREREPEQRREPEAEPAKTEAAKTEPAETEPAKTEPAGTGSAGSAQAEAAAPEGAPAPGTAAGAEPEGPVYADRCYRSPAALAGGVMLLLLAAWLGTDALIEGVSRTRVIALSGLLCGVPLVVAFTLRPAVYANAQRMRVRNPFRTITVPWGTVESLQSGYSSEVVADGTKYQLWSIPVSLRARKRAARQVERAERAASKGSAPARPTGLFGLGGVSGGDDDATPKRAPSDQAIDELRALALENGERGAAQGEVTVRWAYEIAVPALAGGIALAVLLGVF</sequence>
<feature type="transmembrane region" description="Helical" evidence="2">
    <location>
        <begin position="263"/>
        <end position="284"/>
    </location>
</feature>
<evidence type="ECO:0000256" key="2">
    <source>
        <dbReference type="SAM" id="Phobius"/>
    </source>
</evidence>
<proteinExistence type="predicted"/>
<dbReference type="Proteomes" id="UP000631535">
    <property type="component" value="Unassembled WGS sequence"/>
</dbReference>
<evidence type="ECO:0000259" key="3">
    <source>
        <dbReference type="Pfam" id="PF10756"/>
    </source>
</evidence>
<reference evidence="5" key="1">
    <citation type="journal article" date="2019" name="Int. J. Syst. Evol. Microbiol.">
        <title>The Global Catalogue of Microorganisms (GCM) 10K type strain sequencing project: providing services to taxonomists for standard genome sequencing and annotation.</title>
        <authorList>
            <consortium name="The Broad Institute Genomics Platform"/>
            <consortium name="The Broad Institute Genome Sequencing Center for Infectious Disease"/>
            <person name="Wu L."/>
            <person name="Ma J."/>
        </authorList>
    </citation>
    <scope>NUCLEOTIDE SEQUENCE [LARGE SCALE GENOMIC DNA]</scope>
    <source>
        <strain evidence="5">CGMCC 4.7178</strain>
    </source>
</reference>
<feature type="transmembrane region" description="Helical" evidence="2">
    <location>
        <begin position="85"/>
        <end position="102"/>
    </location>
</feature>
<keyword evidence="5" id="KW-1185">Reference proteome</keyword>
<feature type="transmembrane region" description="Helical" evidence="2">
    <location>
        <begin position="114"/>
        <end position="136"/>
    </location>
</feature>
<comment type="caution">
    <text evidence="4">The sequence shown here is derived from an EMBL/GenBank/DDBJ whole genome shotgun (WGS) entry which is preliminary data.</text>
</comment>
<dbReference type="InterPro" id="IPR019692">
    <property type="entry name" value="CFP-6_PH"/>
</dbReference>
<keyword evidence="2" id="KW-0812">Transmembrane</keyword>
<keyword evidence="2" id="KW-1133">Transmembrane helix</keyword>
<dbReference type="EMBL" id="BMMP01000011">
    <property type="protein sequence ID" value="GGO52224.1"/>
    <property type="molecule type" value="Genomic_DNA"/>
</dbReference>
<feature type="compositionally biased region" description="Basic and acidic residues" evidence="1">
    <location>
        <begin position="1"/>
        <end position="38"/>
    </location>
</feature>
<name>A0ABQ2MHI5_9ACTN</name>
<dbReference type="RefSeq" id="WP_189038185.1">
    <property type="nucleotide sequence ID" value="NZ_BMMP01000011.1"/>
</dbReference>
<evidence type="ECO:0000313" key="4">
    <source>
        <dbReference type="EMBL" id="GGO52224.1"/>
    </source>
</evidence>
<protein>
    <recommendedName>
        <fullName evidence="3">Low molecular weight protein antigen 6 PH domain-containing protein</fullName>
    </recommendedName>
</protein>
<feature type="region of interest" description="Disordered" evidence="1">
    <location>
        <begin position="198"/>
        <end position="233"/>
    </location>
</feature>
<evidence type="ECO:0000256" key="1">
    <source>
        <dbReference type="SAM" id="MobiDB-lite"/>
    </source>
</evidence>
<feature type="domain" description="Low molecular weight protein antigen 6 PH" evidence="3">
    <location>
        <begin position="133"/>
        <end position="200"/>
    </location>
</feature>
<keyword evidence="2" id="KW-0472">Membrane</keyword>
<dbReference type="Pfam" id="PF10756">
    <property type="entry name" value="bPH_6"/>
    <property type="match status" value="1"/>
</dbReference>
<organism evidence="4 5">
    <name type="scientific">Streptomyces daqingensis</name>
    <dbReference type="NCBI Taxonomy" id="1472640"/>
    <lineage>
        <taxon>Bacteria</taxon>
        <taxon>Bacillati</taxon>
        <taxon>Actinomycetota</taxon>
        <taxon>Actinomycetes</taxon>
        <taxon>Kitasatosporales</taxon>
        <taxon>Streptomycetaceae</taxon>
        <taxon>Streptomyces</taxon>
    </lineage>
</organism>
<evidence type="ECO:0000313" key="5">
    <source>
        <dbReference type="Proteomes" id="UP000631535"/>
    </source>
</evidence>
<accession>A0ABQ2MHI5</accession>
<gene>
    <name evidence="4" type="ORF">GCM10012287_36060</name>
</gene>
<feature type="compositionally biased region" description="Low complexity" evidence="1">
    <location>
        <begin position="39"/>
        <end position="72"/>
    </location>
</feature>
<feature type="region of interest" description="Disordered" evidence="1">
    <location>
        <begin position="1"/>
        <end position="72"/>
    </location>
</feature>